<dbReference type="AlphaFoldDB" id="A0A0D0ATF8"/>
<accession>A0A0D0ATF8</accession>
<protein>
    <submittedName>
        <fullName evidence="2">Unplaced genomic scaffold CY34scaffold_515, whole genome shotgun sequence</fullName>
    </submittedName>
</protein>
<gene>
    <name evidence="2" type="ORF">CY34DRAFT_812315</name>
</gene>
<name>A0A0D0ATF8_9AGAM</name>
<sequence>MNSEITPHRTVRPTKMRSSEEGIWQSAGLNQISTFGRMPFENMGRSKGHKNEVDSCEVMMMIQ</sequence>
<dbReference type="InParanoid" id="A0A0D0ATF8"/>
<feature type="region of interest" description="Disordered" evidence="1">
    <location>
        <begin position="1"/>
        <end position="25"/>
    </location>
</feature>
<proteinExistence type="predicted"/>
<dbReference type="Proteomes" id="UP000054485">
    <property type="component" value="Unassembled WGS sequence"/>
</dbReference>
<reference evidence="2 3" key="1">
    <citation type="submission" date="2014-04" db="EMBL/GenBank/DDBJ databases">
        <authorList>
            <consortium name="DOE Joint Genome Institute"/>
            <person name="Kuo A."/>
            <person name="Ruytinx J."/>
            <person name="Rineau F."/>
            <person name="Colpaert J."/>
            <person name="Kohler A."/>
            <person name="Nagy L.G."/>
            <person name="Floudas D."/>
            <person name="Copeland A."/>
            <person name="Barry K.W."/>
            <person name="Cichocki N."/>
            <person name="Veneault-Fourrey C."/>
            <person name="LaButti K."/>
            <person name="Lindquist E.A."/>
            <person name="Lipzen A."/>
            <person name="Lundell T."/>
            <person name="Morin E."/>
            <person name="Murat C."/>
            <person name="Sun H."/>
            <person name="Tunlid A."/>
            <person name="Henrissat B."/>
            <person name="Grigoriev I.V."/>
            <person name="Hibbett D.S."/>
            <person name="Martin F."/>
            <person name="Nordberg H.P."/>
            <person name="Cantor M.N."/>
            <person name="Hua S.X."/>
        </authorList>
    </citation>
    <scope>NUCLEOTIDE SEQUENCE [LARGE SCALE GENOMIC DNA]</scope>
    <source>
        <strain evidence="2 3">UH-Slu-Lm8-n1</strain>
    </source>
</reference>
<keyword evidence="3" id="KW-1185">Reference proteome</keyword>
<dbReference type="EMBL" id="KN835646">
    <property type="protein sequence ID" value="KIK35243.1"/>
    <property type="molecule type" value="Genomic_DNA"/>
</dbReference>
<evidence type="ECO:0000256" key="1">
    <source>
        <dbReference type="SAM" id="MobiDB-lite"/>
    </source>
</evidence>
<reference evidence="3" key="2">
    <citation type="submission" date="2015-01" db="EMBL/GenBank/DDBJ databases">
        <title>Evolutionary Origins and Diversification of the Mycorrhizal Mutualists.</title>
        <authorList>
            <consortium name="DOE Joint Genome Institute"/>
            <consortium name="Mycorrhizal Genomics Consortium"/>
            <person name="Kohler A."/>
            <person name="Kuo A."/>
            <person name="Nagy L.G."/>
            <person name="Floudas D."/>
            <person name="Copeland A."/>
            <person name="Barry K.W."/>
            <person name="Cichocki N."/>
            <person name="Veneault-Fourrey C."/>
            <person name="LaButti K."/>
            <person name="Lindquist E.A."/>
            <person name="Lipzen A."/>
            <person name="Lundell T."/>
            <person name="Morin E."/>
            <person name="Murat C."/>
            <person name="Riley R."/>
            <person name="Ohm R."/>
            <person name="Sun H."/>
            <person name="Tunlid A."/>
            <person name="Henrissat B."/>
            <person name="Grigoriev I.V."/>
            <person name="Hibbett D.S."/>
            <person name="Martin F."/>
        </authorList>
    </citation>
    <scope>NUCLEOTIDE SEQUENCE [LARGE SCALE GENOMIC DNA]</scope>
    <source>
        <strain evidence="3">UH-Slu-Lm8-n1</strain>
    </source>
</reference>
<evidence type="ECO:0000313" key="2">
    <source>
        <dbReference type="EMBL" id="KIK35243.1"/>
    </source>
</evidence>
<organism evidence="2 3">
    <name type="scientific">Suillus luteus UH-Slu-Lm8-n1</name>
    <dbReference type="NCBI Taxonomy" id="930992"/>
    <lineage>
        <taxon>Eukaryota</taxon>
        <taxon>Fungi</taxon>
        <taxon>Dikarya</taxon>
        <taxon>Basidiomycota</taxon>
        <taxon>Agaricomycotina</taxon>
        <taxon>Agaricomycetes</taxon>
        <taxon>Agaricomycetidae</taxon>
        <taxon>Boletales</taxon>
        <taxon>Suillineae</taxon>
        <taxon>Suillaceae</taxon>
        <taxon>Suillus</taxon>
    </lineage>
</organism>
<evidence type="ECO:0000313" key="3">
    <source>
        <dbReference type="Proteomes" id="UP000054485"/>
    </source>
</evidence>
<dbReference type="HOGENOM" id="CLU_2887356_0_0_1"/>